<evidence type="ECO:0000313" key="1">
    <source>
        <dbReference type="EMBL" id="EPS61499.1"/>
    </source>
</evidence>
<dbReference type="EMBL" id="AUSU01006792">
    <property type="protein sequence ID" value="EPS61499.1"/>
    <property type="molecule type" value="Genomic_DNA"/>
</dbReference>
<dbReference type="Proteomes" id="UP000015453">
    <property type="component" value="Unassembled WGS sequence"/>
</dbReference>
<comment type="caution">
    <text evidence="1">The sequence shown here is derived from an EMBL/GenBank/DDBJ whole genome shotgun (WGS) entry which is preliminary data.</text>
</comment>
<dbReference type="AlphaFoldDB" id="S8C4B7"/>
<proteinExistence type="predicted"/>
<name>S8C4B7_9LAMI</name>
<protein>
    <submittedName>
        <fullName evidence="1">Uncharacterized protein</fullName>
    </submittedName>
</protein>
<keyword evidence="2" id="KW-1185">Reference proteome</keyword>
<gene>
    <name evidence="1" type="ORF">M569_13298</name>
</gene>
<sequence length="51" mass="5755">MSRTENLRSTTGFKVFVRLSCILFLAQLPSAVDQLSFSYILRNVVVFALDS</sequence>
<evidence type="ECO:0000313" key="2">
    <source>
        <dbReference type="Proteomes" id="UP000015453"/>
    </source>
</evidence>
<reference evidence="1 2" key="1">
    <citation type="journal article" date="2013" name="BMC Genomics">
        <title>The miniature genome of a carnivorous plant Genlisea aurea contains a low number of genes and short non-coding sequences.</title>
        <authorList>
            <person name="Leushkin E.V."/>
            <person name="Sutormin R.A."/>
            <person name="Nabieva E.R."/>
            <person name="Penin A.A."/>
            <person name="Kondrashov A.S."/>
            <person name="Logacheva M.D."/>
        </authorList>
    </citation>
    <scope>NUCLEOTIDE SEQUENCE [LARGE SCALE GENOMIC DNA]</scope>
</reference>
<organism evidence="1 2">
    <name type="scientific">Genlisea aurea</name>
    <dbReference type="NCBI Taxonomy" id="192259"/>
    <lineage>
        <taxon>Eukaryota</taxon>
        <taxon>Viridiplantae</taxon>
        <taxon>Streptophyta</taxon>
        <taxon>Embryophyta</taxon>
        <taxon>Tracheophyta</taxon>
        <taxon>Spermatophyta</taxon>
        <taxon>Magnoliopsida</taxon>
        <taxon>eudicotyledons</taxon>
        <taxon>Gunneridae</taxon>
        <taxon>Pentapetalae</taxon>
        <taxon>asterids</taxon>
        <taxon>lamiids</taxon>
        <taxon>Lamiales</taxon>
        <taxon>Lentibulariaceae</taxon>
        <taxon>Genlisea</taxon>
    </lineage>
</organism>
<accession>S8C4B7</accession>